<feature type="domain" description="Tyrosine-protein phosphatase" evidence="7">
    <location>
        <begin position="301"/>
        <end position="493"/>
    </location>
</feature>
<dbReference type="InterPro" id="IPR000387">
    <property type="entry name" value="Tyr_Pase_dom"/>
</dbReference>
<dbReference type="GO" id="GO:0004722">
    <property type="term" value="F:protein serine/threonine phosphatase activity"/>
    <property type="evidence" value="ECO:0007669"/>
    <property type="project" value="UniProtKB-EC"/>
</dbReference>
<sequence>MPQPLQELLRTRQALEIIPGVLYFASLGEKLQSIRGHGAATTSSSSALASRAALAASTAEFLEGQRQTPQEEEGGHRESLRGLPPTAHTNVCCMRSDVTRSVLLRQVLQLDNNSDGTYGGEFAHGAFYFSVNEDPSFQYRPFFADFGPLGLDAVTRFSRCLERLLECCVAYGGSANSNRRTEFGPHKFLSGNGLWHRRLSAPPSLPIVFCSGLDNHERANAACLLACFCVATLRWSAAATWRVFESLYPPIIPFRDASCSMSMFPLVISDVIAGLEKAIALGWYDVCTFDLAEYERLQRYNCSWVVPHAFLALSSPDNHVPERTAEVYAKLFQKLKITHLVRLNESLYRRETFLANGVQHFDLLYADGSVPTDDIINRFLNLVEPVLLPLQRAKSELERRVRTAPPLQRRQKGTRLRQQADARAHGRGGAVALHCRAGLGRTGTLICVYMMRHFGLTARESIGWIRLCRPGSVMGVQQGFLERLERRLSRPVRDAEMLCAEQSIQVCFFCPADASSNCTCQIHTPQQVSVTPPSPWHLAADVEETPGDTASAPPGHPRMSSDERRLPAGGEEALLVLPRTLRSLRLSSPLCLTAMSTIPRRRQENREVNTEGQAAETGGMKGRHNSYTGVSSSPLLPLSPLHSAVFTPRNLPSTRAASFTAPNINAGERPPQLLKGGHRHAQDAAVRASGNHDISSVDNGRLLRRPTGAETLVGNSSNFRISPVNGTTARDLCVSTALAASVESTPSVAPQMQTKRLIIVARKAAAAAAAEASLTDPGWGAVAVRLEP</sequence>
<feature type="region of interest" description="Disordered" evidence="6">
    <location>
        <begin position="531"/>
        <end position="566"/>
    </location>
</feature>
<keyword evidence="3 9" id="KW-0378">Hydrolase</keyword>
<feature type="region of interest" description="Disordered" evidence="6">
    <location>
        <begin position="399"/>
        <end position="421"/>
    </location>
</feature>
<feature type="region of interest" description="Disordered" evidence="6">
    <location>
        <begin position="601"/>
        <end position="630"/>
    </location>
</feature>
<evidence type="ECO:0000256" key="4">
    <source>
        <dbReference type="ARBA" id="ARBA00022912"/>
    </source>
</evidence>
<dbReference type="GO" id="GO:0004725">
    <property type="term" value="F:protein tyrosine phosphatase activity"/>
    <property type="evidence" value="ECO:0007669"/>
    <property type="project" value="UniProtKB-EC"/>
</dbReference>
<dbReference type="SUPFAM" id="SSF52799">
    <property type="entry name" value="(Phosphotyrosine protein) phosphatases II"/>
    <property type="match status" value="2"/>
</dbReference>
<evidence type="ECO:0000259" key="7">
    <source>
        <dbReference type="PROSITE" id="PS50054"/>
    </source>
</evidence>
<organism evidence="9 10">
    <name type="scientific">Trypanosoma rangeli</name>
    <dbReference type="NCBI Taxonomy" id="5698"/>
    <lineage>
        <taxon>Eukaryota</taxon>
        <taxon>Discoba</taxon>
        <taxon>Euglenozoa</taxon>
        <taxon>Kinetoplastea</taxon>
        <taxon>Metakinetoplastina</taxon>
        <taxon>Trypanosomatida</taxon>
        <taxon>Trypanosomatidae</taxon>
        <taxon>Trypanosoma</taxon>
        <taxon>Herpetosoma</taxon>
    </lineage>
</organism>
<accession>A0A3R7KKN3</accession>
<dbReference type="SMART" id="SM00195">
    <property type="entry name" value="DSPc"/>
    <property type="match status" value="1"/>
</dbReference>
<dbReference type="Pfam" id="PF14671">
    <property type="entry name" value="DSPn"/>
    <property type="match status" value="1"/>
</dbReference>
<dbReference type="Gene3D" id="3.90.190.10">
    <property type="entry name" value="Protein tyrosine phosphatase superfamily"/>
    <property type="match status" value="2"/>
</dbReference>
<dbReference type="EC" id="3.1.3.16" evidence="9"/>
<dbReference type="InterPro" id="IPR050561">
    <property type="entry name" value="PTP"/>
</dbReference>
<dbReference type="EMBL" id="MKGL01000049">
    <property type="protein sequence ID" value="RNF09366.1"/>
    <property type="molecule type" value="Genomic_DNA"/>
</dbReference>
<dbReference type="PANTHER" id="PTHR23339">
    <property type="entry name" value="TYROSINE SPECIFIC PROTEIN PHOSPHATASE AND DUAL SPECIFICITY PROTEIN PHOSPHATASE"/>
    <property type="match status" value="1"/>
</dbReference>
<name>A0A3R7KKN3_TRYRA</name>
<keyword evidence="10" id="KW-1185">Reference proteome</keyword>
<dbReference type="AlphaFoldDB" id="A0A3R7KKN3"/>
<evidence type="ECO:0000256" key="3">
    <source>
        <dbReference type="ARBA" id="ARBA00022801"/>
    </source>
</evidence>
<dbReference type="CDD" id="cd17657">
    <property type="entry name" value="CDC14_N"/>
    <property type="match status" value="1"/>
</dbReference>
<dbReference type="InterPro" id="IPR016130">
    <property type="entry name" value="Tyr_Pase_AS"/>
</dbReference>
<dbReference type="InterPro" id="IPR020422">
    <property type="entry name" value="TYR_PHOSPHATASE_DUAL_dom"/>
</dbReference>
<evidence type="ECO:0000313" key="9">
    <source>
        <dbReference type="EMBL" id="RNF09366.1"/>
    </source>
</evidence>
<keyword evidence="2" id="KW-0132">Cell division</keyword>
<proteinExistence type="inferred from homology"/>
<dbReference type="OMA" id="MACIYII"/>
<comment type="similarity">
    <text evidence="1">Belongs to the protein-tyrosine phosphatase family. Non-receptor class CDC14 subfamily.</text>
</comment>
<dbReference type="SMART" id="SM00404">
    <property type="entry name" value="PTPc_motif"/>
    <property type="match status" value="1"/>
</dbReference>
<feature type="region of interest" description="Disordered" evidence="6">
    <location>
        <begin position="64"/>
        <end position="84"/>
    </location>
</feature>
<dbReference type="GO" id="GO:0051301">
    <property type="term" value="P:cell division"/>
    <property type="evidence" value="ECO:0007669"/>
    <property type="project" value="UniProtKB-KW"/>
</dbReference>
<feature type="domain" description="Tyrosine specific protein phosphatases" evidence="8">
    <location>
        <begin position="427"/>
        <end position="480"/>
    </location>
</feature>
<dbReference type="PROSITE" id="PS50054">
    <property type="entry name" value="TYR_PHOSPHATASE_DUAL"/>
    <property type="match status" value="1"/>
</dbReference>
<evidence type="ECO:0000256" key="6">
    <source>
        <dbReference type="SAM" id="MobiDB-lite"/>
    </source>
</evidence>
<dbReference type="InterPro" id="IPR029260">
    <property type="entry name" value="DSPn"/>
</dbReference>
<dbReference type="RefSeq" id="XP_029240933.1">
    <property type="nucleotide sequence ID" value="XM_029379251.1"/>
</dbReference>
<keyword evidence="5" id="KW-0131">Cell cycle</keyword>
<dbReference type="VEuPathDB" id="TriTrypDB:TRSC58_04156"/>
<protein>
    <submittedName>
        <fullName evidence="9">Tyrosine phosphatase</fullName>
        <ecNumber evidence="9">3.1.3.16</ecNumber>
        <ecNumber evidence="9">3.1.3.48</ecNumber>
    </submittedName>
</protein>
<evidence type="ECO:0000313" key="10">
    <source>
        <dbReference type="Proteomes" id="UP000283634"/>
    </source>
</evidence>
<dbReference type="GeneID" id="40326173"/>
<dbReference type="PROSITE" id="PS50056">
    <property type="entry name" value="TYR_PHOSPHATASE_2"/>
    <property type="match status" value="1"/>
</dbReference>
<keyword evidence="4" id="KW-0904">Protein phosphatase</keyword>
<evidence type="ECO:0000259" key="8">
    <source>
        <dbReference type="PROSITE" id="PS50056"/>
    </source>
</evidence>
<dbReference type="Proteomes" id="UP000283634">
    <property type="component" value="Unassembled WGS sequence"/>
</dbReference>
<dbReference type="OrthoDB" id="266663at2759"/>
<evidence type="ECO:0000256" key="5">
    <source>
        <dbReference type="ARBA" id="ARBA00023306"/>
    </source>
</evidence>
<dbReference type="InterPro" id="IPR003595">
    <property type="entry name" value="Tyr_Pase_cat"/>
</dbReference>
<dbReference type="InterPro" id="IPR000340">
    <property type="entry name" value="Dual-sp_phosphatase_cat-dom"/>
</dbReference>
<dbReference type="InterPro" id="IPR029021">
    <property type="entry name" value="Prot-tyrosine_phosphatase-like"/>
</dbReference>
<gene>
    <name evidence="9" type="ORF">TraAM80_02240</name>
</gene>
<reference evidence="9 10" key="1">
    <citation type="journal article" date="2018" name="BMC Genomics">
        <title>Genomic comparison of Trypanosoma conorhini and Trypanosoma rangeli to Trypanosoma cruzi strains of high and low virulence.</title>
        <authorList>
            <person name="Bradwell K.R."/>
            <person name="Koparde V.N."/>
            <person name="Matveyev A.V."/>
            <person name="Serrano M.G."/>
            <person name="Alves J.M."/>
            <person name="Parikh H."/>
            <person name="Huang B."/>
            <person name="Lee V."/>
            <person name="Espinosa-Alvarez O."/>
            <person name="Ortiz P.A."/>
            <person name="Costa-Martins A.G."/>
            <person name="Teixeira M.M."/>
            <person name="Buck G.A."/>
        </authorList>
    </citation>
    <scope>NUCLEOTIDE SEQUENCE [LARGE SCALE GENOMIC DNA]</scope>
    <source>
        <strain evidence="9 10">AM80</strain>
    </source>
</reference>
<evidence type="ECO:0000256" key="1">
    <source>
        <dbReference type="ARBA" id="ARBA00007315"/>
    </source>
</evidence>
<dbReference type="EC" id="3.1.3.48" evidence="9"/>
<evidence type="ECO:0000256" key="2">
    <source>
        <dbReference type="ARBA" id="ARBA00022618"/>
    </source>
</evidence>
<dbReference type="PROSITE" id="PS00383">
    <property type="entry name" value="TYR_PHOSPHATASE_1"/>
    <property type="match status" value="1"/>
</dbReference>
<comment type="caution">
    <text evidence="9">The sequence shown here is derived from an EMBL/GenBank/DDBJ whole genome shotgun (WGS) entry which is preliminary data.</text>
</comment>
<dbReference type="Pfam" id="PF00782">
    <property type="entry name" value="DSPc"/>
    <property type="match status" value="1"/>
</dbReference>